<dbReference type="AlphaFoldDB" id="A0A3Q2D3U3"/>
<feature type="region of interest" description="Disordered" evidence="6">
    <location>
        <begin position="132"/>
        <end position="153"/>
    </location>
</feature>
<evidence type="ECO:0000256" key="3">
    <source>
        <dbReference type="ARBA" id="ARBA00023013"/>
    </source>
</evidence>
<evidence type="ECO:0000256" key="5">
    <source>
        <dbReference type="ARBA" id="ARBA00023306"/>
    </source>
</evidence>
<dbReference type="InterPro" id="IPR044898">
    <property type="entry name" value="CDI_dom_sf"/>
</dbReference>
<evidence type="ECO:0000256" key="6">
    <source>
        <dbReference type="SAM" id="MobiDB-lite"/>
    </source>
</evidence>
<dbReference type="Proteomes" id="UP000265020">
    <property type="component" value="Unassembled WGS sequence"/>
</dbReference>
<accession>A0A3Q2D3U3</accession>
<dbReference type="GO" id="GO:0004861">
    <property type="term" value="F:cyclin-dependent protein serine/threonine kinase inhibitor activity"/>
    <property type="evidence" value="ECO:0007669"/>
    <property type="project" value="InterPro"/>
</dbReference>
<dbReference type="Gene3D" id="4.10.365.10">
    <property type="entry name" value="p27"/>
    <property type="match status" value="1"/>
</dbReference>
<keyword evidence="9" id="KW-1185">Reference proteome</keyword>
<feature type="domain" description="Cyclin-dependent kinase inhibitor" evidence="7">
    <location>
        <begin position="26"/>
        <end position="73"/>
    </location>
</feature>
<organism evidence="8 9">
    <name type="scientific">Cyprinodon variegatus</name>
    <name type="common">Sheepshead minnow</name>
    <dbReference type="NCBI Taxonomy" id="28743"/>
    <lineage>
        <taxon>Eukaryota</taxon>
        <taxon>Metazoa</taxon>
        <taxon>Chordata</taxon>
        <taxon>Craniata</taxon>
        <taxon>Vertebrata</taxon>
        <taxon>Euteleostomi</taxon>
        <taxon>Actinopterygii</taxon>
        <taxon>Neopterygii</taxon>
        <taxon>Teleostei</taxon>
        <taxon>Neoteleostei</taxon>
        <taxon>Acanthomorphata</taxon>
        <taxon>Ovalentaria</taxon>
        <taxon>Atherinomorphae</taxon>
        <taxon>Cyprinodontiformes</taxon>
        <taxon>Cyprinodontidae</taxon>
        <taxon>Cyprinodon</taxon>
    </lineage>
</organism>
<evidence type="ECO:0000256" key="4">
    <source>
        <dbReference type="ARBA" id="ARBA00023242"/>
    </source>
</evidence>
<dbReference type="GO" id="GO:0005634">
    <property type="term" value="C:nucleus"/>
    <property type="evidence" value="ECO:0007669"/>
    <property type="project" value="UniProtKB-SubCell"/>
</dbReference>
<comment type="similarity">
    <text evidence="2">Belongs to the CDI family.</text>
</comment>
<keyword evidence="4" id="KW-0539">Nucleus</keyword>
<keyword evidence="5" id="KW-0131">Cell cycle</keyword>
<name>A0A3Q2D3U3_CYPVA</name>
<keyword evidence="3" id="KW-0649">Protein kinase inhibitor</keyword>
<protein>
    <submittedName>
        <fullName evidence="8">Cyclin-dependent kinase inhibitor 1B-like</fullName>
    </submittedName>
</protein>
<dbReference type="GeneTree" id="ENSGT00940000167611"/>
<evidence type="ECO:0000313" key="8">
    <source>
        <dbReference type="Ensembl" id="ENSCVAP00000013221.1"/>
    </source>
</evidence>
<comment type="subcellular location">
    <subcellularLocation>
        <location evidence="1">Nucleus</location>
    </subcellularLocation>
</comment>
<sequence>ALINVKYCGTLNISEDNVHIESVRRNLFGPVDHKQLHQELQLKLKEIMEQDCRRWNFDFQSETPQLGRFQWEEIPAACVSVFYQETPQPTVDVNFPKTKDEGRVSNNDDPFGSNQENCLSVSNGFKCQSERTPVRRKRSLSKPGANSKNARITDYFTKRRRSIEARSISSTFQTNFNKETQCRTIR</sequence>
<reference evidence="8" key="2">
    <citation type="submission" date="2025-09" db="UniProtKB">
        <authorList>
            <consortium name="Ensembl"/>
        </authorList>
    </citation>
    <scope>IDENTIFICATION</scope>
</reference>
<dbReference type="InterPro" id="IPR003175">
    <property type="entry name" value="CDI_dom"/>
</dbReference>
<reference evidence="8" key="1">
    <citation type="submission" date="2025-08" db="UniProtKB">
        <authorList>
            <consortium name="Ensembl"/>
        </authorList>
    </citation>
    <scope>IDENTIFICATION</scope>
</reference>
<dbReference type="GO" id="GO:0045930">
    <property type="term" value="P:negative regulation of mitotic cell cycle"/>
    <property type="evidence" value="ECO:0007669"/>
    <property type="project" value="TreeGrafter"/>
</dbReference>
<proteinExistence type="inferred from homology"/>
<evidence type="ECO:0000256" key="1">
    <source>
        <dbReference type="ARBA" id="ARBA00004123"/>
    </source>
</evidence>
<dbReference type="STRING" id="28743.ENSCVAP00000013221"/>
<evidence type="ECO:0000259" key="7">
    <source>
        <dbReference type="Pfam" id="PF02234"/>
    </source>
</evidence>
<evidence type="ECO:0000313" key="9">
    <source>
        <dbReference type="Proteomes" id="UP000265020"/>
    </source>
</evidence>
<dbReference type="Pfam" id="PF02234">
    <property type="entry name" value="CDI"/>
    <property type="match status" value="1"/>
</dbReference>
<dbReference type="PANTHER" id="PTHR10265">
    <property type="entry name" value="CYCLIN-DEPENDENT KINASE INHIBITOR 1"/>
    <property type="match status" value="1"/>
</dbReference>
<evidence type="ECO:0000256" key="2">
    <source>
        <dbReference type="ARBA" id="ARBA00006726"/>
    </source>
</evidence>
<dbReference type="Ensembl" id="ENSCVAT00000020740.1">
    <property type="protein sequence ID" value="ENSCVAP00000013221.1"/>
    <property type="gene ID" value="ENSCVAG00000015704.1"/>
</dbReference>
<dbReference type="PANTHER" id="PTHR10265:SF44">
    <property type="entry name" value="CYCLIN-DEPENDENT KINASE INHIBITOR 1C"/>
    <property type="match status" value="1"/>
</dbReference>